<dbReference type="OrthoDB" id="5778525at2759"/>
<name>A0A1X2GPJ8_9FUNG</name>
<feature type="domain" description="BHLH" evidence="7">
    <location>
        <begin position="185"/>
        <end position="236"/>
    </location>
</feature>
<evidence type="ECO:0000256" key="5">
    <source>
        <dbReference type="ARBA" id="ARBA00023242"/>
    </source>
</evidence>
<dbReference type="PROSITE" id="PS50888">
    <property type="entry name" value="BHLH"/>
    <property type="match status" value="1"/>
</dbReference>
<dbReference type="Proteomes" id="UP000242146">
    <property type="component" value="Unassembled WGS sequence"/>
</dbReference>
<dbReference type="CDD" id="cd11405">
    <property type="entry name" value="bHLHzip_MLXIP_like"/>
    <property type="match status" value="1"/>
</dbReference>
<proteinExistence type="predicted"/>
<dbReference type="SMART" id="SM00353">
    <property type="entry name" value="HLH"/>
    <property type="match status" value="1"/>
</dbReference>
<feature type="coiled-coil region" evidence="6">
    <location>
        <begin position="182"/>
        <end position="211"/>
    </location>
</feature>
<keyword evidence="9" id="KW-1185">Reference proteome</keyword>
<evidence type="ECO:0000256" key="3">
    <source>
        <dbReference type="ARBA" id="ARBA00023125"/>
    </source>
</evidence>
<dbReference type="InterPro" id="IPR011598">
    <property type="entry name" value="bHLH_dom"/>
</dbReference>
<evidence type="ECO:0000313" key="8">
    <source>
        <dbReference type="EMBL" id="ORX58753.1"/>
    </source>
</evidence>
<dbReference type="GO" id="GO:0046983">
    <property type="term" value="F:protein dimerization activity"/>
    <property type="evidence" value="ECO:0007669"/>
    <property type="project" value="InterPro"/>
</dbReference>
<dbReference type="Gene3D" id="4.10.280.10">
    <property type="entry name" value="Helix-loop-helix DNA-binding domain"/>
    <property type="match status" value="1"/>
</dbReference>
<reference evidence="8 9" key="1">
    <citation type="submission" date="2016-07" db="EMBL/GenBank/DDBJ databases">
        <title>Pervasive Adenine N6-methylation of Active Genes in Fungi.</title>
        <authorList>
            <consortium name="DOE Joint Genome Institute"/>
            <person name="Mondo S.J."/>
            <person name="Dannebaum R.O."/>
            <person name="Kuo R.C."/>
            <person name="Labutti K."/>
            <person name="Haridas S."/>
            <person name="Kuo A."/>
            <person name="Salamov A."/>
            <person name="Ahrendt S.R."/>
            <person name="Lipzen A."/>
            <person name="Sullivan W."/>
            <person name="Andreopoulos W.B."/>
            <person name="Clum A."/>
            <person name="Lindquist E."/>
            <person name="Daum C."/>
            <person name="Ramamoorthy G.K."/>
            <person name="Gryganskyi A."/>
            <person name="Culley D."/>
            <person name="Magnuson J.K."/>
            <person name="James T.Y."/>
            <person name="O'Malley M.A."/>
            <person name="Stajich J.E."/>
            <person name="Spatafora J.W."/>
            <person name="Visel A."/>
            <person name="Grigoriev I.V."/>
        </authorList>
    </citation>
    <scope>NUCLEOTIDE SEQUENCE [LARGE SCALE GENOMIC DNA]</scope>
    <source>
        <strain evidence="8 9">NRRL 3301</strain>
    </source>
</reference>
<dbReference type="PANTHER" id="PTHR15741:SF27">
    <property type="entry name" value="TRANSCRIPTION FACTOR AP-4"/>
    <property type="match status" value="1"/>
</dbReference>
<accession>A0A1X2GPJ8</accession>
<evidence type="ECO:0000256" key="1">
    <source>
        <dbReference type="ARBA" id="ARBA00004123"/>
    </source>
</evidence>
<evidence type="ECO:0000259" key="7">
    <source>
        <dbReference type="PROSITE" id="PS50888"/>
    </source>
</evidence>
<keyword evidence="4" id="KW-0804">Transcription</keyword>
<dbReference type="SUPFAM" id="SSF47459">
    <property type="entry name" value="HLH, helix-loop-helix DNA-binding domain"/>
    <property type="match status" value="1"/>
</dbReference>
<evidence type="ECO:0000256" key="2">
    <source>
        <dbReference type="ARBA" id="ARBA00023015"/>
    </source>
</evidence>
<organism evidence="8 9">
    <name type="scientific">Hesseltinella vesiculosa</name>
    <dbReference type="NCBI Taxonomy" id="101127"/>
    <lineage>
        <taxon>Eukaryota</taxon>
        <taxon>Fungi</taxon>
        <taxon>Fungi incertae sedis</taxon>
        <taxon>Mucoromycota</taxon>
        <taxon>Mucoromycotina</taxon>
        <taxon>Mucoromycetes</taxon>
        <taxon>Mucorales</taxon>
        <taxon>Cunninghamellaceae</taxon>
        <taxon>Hesseltinella</taxon>
    </lineage>
</organism>
<dbReference type="Pfam" id="PF00010">
    <property type="entry name" value="HLH"/>
    <property type="match status" value="1"/>
</dbReference>
<keyword evidence="3" id="KW-0238">DNA-binding</keyword>
<gene>
    <name evidence="8" type="ORF">DM01DRAFT_1381421</name>
</gene>
<keyword evidence="6" id="KW-0175">Coiled coil</keyword>
<evidence type="ECO:0000256" key="4">
    <source>
        <dbReference type="ARBA" id="ARBA00023163"/>
    </source>
</evidence>
<evidence type="ECO:0000313" key="9">
    <source>
        <dbReference type="Proteomes" id="UP000242146"/>
    </source>
</evidence>
<keyword evidence="2" id="KW-0805">Transcription regulation</keyword>
<dbReference type="GO" id="GO:0000981">
    <property type="term" value="F:DNA-binding transcription factor activity, RNA polymerase II-specific"/>
    <property type="evidence" value="ECO:0007669"/>
    <property type="project" value="TreeGrafter"/>
</dbReference>
<dbReference type="InterPro" id="IPR052207">
    <property type="entry name" value="Max-like/E-box_TFs"/>
</dbReference>
<evidence type="ECO:0000256" key="6">
    <source>
        <dbReference type="SAM" id="Coils"/>
    </source>
</evidence>
<dbReference type="GO" id="GO:0000978">
    <property type="term" value="F:RNA polymerase II cis-regulatory region sequence-specific DNA binding"/>
    <property type="evidence" value="ECO:0007669"/>
    <property type="project" value="TreeGrafter"/>
</dbReference>
<dbReference type="GO" id="GO:0005634">
    <property type="term" value="C:nucleus"/>
    <property type="evidence" value="ECO:0007669"/>
    <property type="project" value="UniProtKB-SubCell"/>
</dbReference>
<comment type="subcellular location">
    <subcellularLocation>
        <location evidence="1">Nucleus</location>
    </subcellularLocation>
</comment>
<dbReference type="InterPro" id="IPR036638">
    <property type="entry name" value="HLH_DNA-bd_sf"/>
</dbReference>
<dbReference type="PANTHER" id="PTHR15741">
    <property type="entry name" value="BASIC HELIX-LOOP-HELIX ZIP TRANSCRIPTION FACTOR"/>
    <property type="match status" value="1"/>
</dbReference>
<keyword evidence="5" id="KW-0539">Nucleus</keyword>
<dbReference type="STRING" id="101127.A0A1X2GPJ8"/>
<comment type="caution">
    <text evidence="8">The sequence shown here is derived from an EMBL/GenBank/DDBJ whole genome shotgun (WGS) entry which is preliminary data.</text>
</comment>
<protein>
    <submittedName>
        <fullName evidence="8">HLH-domain-containing protein</fullName>
    </submittedName>
</protein>
<dbReference type="AlphaFoldDB" id="A0A1X2GPJ8"/>
<dbReference type="EMBL" id="MCGT01000006">
    <property type="protein sequence ID" value="ORX58753.1"/>
    <property type="molecule type" value="Genomic_DNA"/>
</dbReference>
<sequence length="277" mass="30668">MTSDQVFQTKDVQFIVKSELTDPSFRGMHGISEPQATTGYHESGFYFAESQPNSHQGCTQAAGSTMLPIYPTTHGNPTAMMPTTPTTPIATHGVTMLPPSLSVPHHLSPIIPMTTHSSSTAISSPSTLPFSPAMVFDTLPRPVMTTSSSAPTTMISMSPSHYLSSPTLPNTAYSNYTNPAINSELKRQIHIQSEQKRRAQIKDGFEDLRNELPSCLNKKMSKVALLHRTVQHIQHLKSTQATILSELERLMVENEHLRKFQQSVLQKHPSEYQMNAL</sequence>